<dbReference type="SUPFAM" id="SSF56112">
    <property type="entry name" value="Protein kinase-like (PK-like)"/>
    <property type="match status" value="1"/>
</dbReference>
<evidence type="ECO:0000313" key="3">
    <source>
        <dbReference type="EMBL" id="KAG2114206.1"/>
    </source>
</evidence>
<name>A0A9P7FFE5_9AGAM</name>
<accession>A0A9P7FFE5</accession>
<comment type="caution">
    <text evidence="3">The sequence shown here is derived from an EMBL/GenBank/DDBJ whole genome shotgun (WGS) entry which is preliminary data.</text>
</comment>
<dbReference type="PANTHER" id="PTHR38248">
    <property type="entry name" value="FUNK1 6"/>
    <property type="match status" value="1"/>
</dbReference>
<dbReference type="InterPro" id="IPR040976">
    <property type="entry name" value="Pkinase_fungal"/>
</dbReference>
<organism evidence="3 4">
    <name type="scientific">Suillus discolor</name>
    <dbReference type="NCBI Taxonomy" id="1912936"/>
    <lineage>
        <taxon>Eukaryota</taxon>
        <taxon>Fungi</taxon>
        <taxon>Dikarya</taxon>
        <taxon>Basidiomycota</taxon>
        <taxon>Agaricomycotina</taxon>
        <taxon>Agaricomycetes</taxon>
        <taxon>Agaricomycetidae</taxon>
        <taxon>Boletales</taxon>
        <taxon>Suillineae</taxon>
        <taxon>Suillaceae</taxon>
        <taxon>Suillus</taxon>
    </lineage>
</organism>
<protein>
    <recommendedName>
        <fullName evidence="2">Fungal-type protein kinase domain-containing protein</fullName>
    </recommendedName>
</protein>
<evidence type="ECO:0000259" key="2">
    <source>
        <dbReference type="Pfam" id="PF17667"/>
    </source>
</evidence>
<reference evidence="3" key="1">
    <citation type="journal article" date="2020" name="New Phytol.">
        <title>Comparative genomics reveals dynamic genome evolution in host specialist ectomycorrhizal fungi.</title>
        <authorList>
            <person name="Lofgren L.A."/>
            <person name="Nguyen N.H."/>
            <person name="Vilgalys R."/>
            <person name="Ruytinx J."/>
            <person name="Liao H.L."/>
            <person name="Branco S."/>
            <person name="Kuo A."/>
            <person name="LaButti K."/>
            <person name="Lipzen A."/>
            <person name="Andreopoulos W."/>
            <person name="Pangilinan J."/>
            <person name="Riley R."/>
            <person name="Hundley H."/>
            <person name="Na H."/>
            <person name="Barry K."/>
            <person name="Grigoriev I.V."/>
            <person name="Stajich J.E."/>
            <person name="Kennedy P.G."/>
        </authorList>
    </citation>
    <scope>NUCLEOTIDE SEQUENCE</scope>
    <source>
        <strain evidence="3">FC423</strain>
    </source>
</reference>
<feature type="region of interest" description="Disordered" evidence="1">
    <location>
        <begin position="271"/>
        <end position="314"/>
    </location>
</feature>
<dbReference type="OrthoDB" id="5569250at2759"/>
<dbReference type="PANTHER" id="PTHR38248:SF2">
    <property type="entry name" value="FUNK1 11"/>
    <property type="match status" value="1"/>
</dbReference>
<dbReference type="InterPro" id="IPR011009">
    <property type="entry name" value="Kinase-like_dom_sf"/>
</dbReference>
<feature type="compositionally biased region" description="Polar residues" evidence="1">
    <location>
        <begin position="299"/>
        <end position="314"/>
    </location>
</feature>
<sequence>MDQLTTSELNRLITEETRQADDIDDVGHLLPFIFKSFNADLLPTAASLRGSNKKPLYDSTKKTWPLACSEKGQAIEKMFPSFLNAITHALAESFPAQPLPPQWYGSNSTTPIGDSLIQRKPDLCLSDDVTLQWNNILVVAEMTASTFSLSMPAVKTLDTKAYLVFREQPWRRFVLFLSFTHEHRELCVHLYDHSGGIVTPVIDIHEQPDAFKYIMASIVFGSRNCIGFDPTISINLKMTQLLSETFWARNIKKAVARENKILQSCEQASTNPQKQFHSLPEHLPSPLPPTEQPSKEKSTLPNPIPTNSKQTPPLVNSSDIIGKITVNKNEYELLKVLFSHQGLVGRRTVTGGKDVVLNEVKMLEALKGVPGVPRLVEYWLVEMAPDQVDDTQLYRQKIYSSTAGMYRTHVRLVLKPRARPLHEFRSRKELVKAIRDIVLVQKCAVEKHNILHRDCSLNNSMIEDTDDGSRGALIDWEFAARITSDNLYPAGGTGTIPFMSIDVIQAMSTLEYQQSQTMAEERKKATDSSTRQEVPKLRHTYHNDLESVFYVFAWICIMFKGPCGQERHLEDVNSDFKRADIWLPQQWHGPPENASAIAASKYFFFFKRTLCIAKQFDPYFKDLVPLAEEWAEIIKQKDMKMEFDDISSLLDKHLARLPDNETSLDFQTSSNKLAKRMGEPEKDVVTPKRNRVV</sequence>
<dbReference type="AlphaFoldDB" id="A0A9P7FFE5"/>
<proteinExistence type="predicted"/>
<feature type="domain" description="Fungal-type protein kinase" evidence="2">
    <location>
        <begin position="127"/>
        <end position="234"/>
    </location>
</feature>
<gene>
    <name evidence="3" type="ORF">F5147DRAFT_650015</name>
</gene>
<evidence type="ECO:0000256" key="1">
    <source>
        <dbReference type="SAM" id="MobiDB-lite"/>
    </source>
</evidence>
<keyword evidence="4" id="KW-1185">Reference proteome</keyword>
<dbReference type="EMBL" id="JABBWM010000010">
    <property type="protein sequence ID" value="KAG2114206.1"/>
    <property type="molecule type" value="Genomic_DNA"/>
</dbReference>
<dbReference type="GeneID" id="64695659"/>
<dbReference type="Proteomes" id="UP000823399">
    <property type="component" value="Unassembled WGS sequence"/>
</dbReference>
<feature type="domain" description="Fungal-type protein kinase" evidence="2">
    <location>
        <begin position="359"/>
        <end position="556"/>
    </location>
</feature>
<dbReference type="RefSeq" id="XP_041296319.1">
    <property type="nucleotide sequence ID" value="XM_041433400.1"/>
</dbReference>
<dbReference type="Pfam" id="PF17667">
    <property type="entry name" value="Pkinase_fungal"/>
    <property type="match status" value="2"/>
</dbReference>
<evidence type="ECO:0000313" key="4">
    <source>
        <dbReference type="Proteomes" id="UP000823399"/>
    </source>
</evidence>
<dbReference type="Gene3D" id="1.10.510.10">
    <property type="entry name" value="Transferase(Phosphotransferase) domain 1"/>
    <property type="match status" value="1"/>
</dbReference>